<protein>
    <submittedName>
        <fullName evidence="2">Uncharacterized protein</fullName>
    </submittedName>
</protein>
<feature type="region of interest" description="Disordered" evidence="1">
    <location>
        <begin position="310"/>
        <end position="338"/>
    </location>
</feature>
<dbReference type="EMBL" id="JARBHB010000017">
    <property type="protein sequence ID" value="KAJ8865978.1"/>
    <property type="molecule type" value="Genomic_DNA"/>
</dbReference>
<reference evidence="2 3" key="1">
    <citation type="submission" date="2023-02" db="EMBL/GenBank/DDBJ databases">
        <title>LHISI_Scaffold_Assembly.</title>
        <authorList>
            <person name="Stuart O.P."/>
            <person name="Cleave R."/>
            <person name="Magrath M.J.L."/>
            <person name="Mikheyev A.S."/>
        </authorList>
    </citation>
    <scope>NUCLEOTIDE SEQUENCE [LARGE SCALE GENOMIC DNA]</scope>
    <source>
        <strain evidence="2">Daus_M_001</strain>
        <tissue evidence="2">Leg muscle</tissue>
    </source>
</reference>
<proteinExistence type="predicted"/>
<accession>A0ABQ9G3R4</accession>
<sequence>MRDIHYLPKSNWAPVHNVCPVVATPLESRRTTSCGYNSSHPVWHALYECLQDIHGDSSSFLLQPFHELRNGFWPRLTSPHPAIQFVPNMLYRVEVGALGGSVQSANIVADLEHSPLTEANPGFDSRRGHFRIFTRGNRAGRCRWPAGVLGDLPSPPPHRPRIPDRHGGITARLARRSDEALGVRVSVARIVPSLLDLELRASAMKLRLWLTFSNRSLVRPLMAIVHAGFQKIQLWRQTDFSGVDEDLVRPFENLSSHQRTPQRDHTGDLYDTIGDRETVCGKMVDSICDVLRGSIIKEVGMEQRRNAKLGEMGEPRDNPPTSGIVRRDSHMRKSGSDPVSIRTRFAQLGGGLQRPCPTYPRRRANGRGRKQWRSARCVRGEGQIDRAQSRAGKATSWPELVDSPTPAVTRPASASPLVRVPGSSENLIPLKVPAYLELFSTFEAEKRRSYKGDTTTRIQCAIAAKRKALNWAFTTMYPTQRVRQDDKAPSEDKLPGFEFRKIYGSFALEKLTSGQTKLDSKTIRLARQSPVRHSVIRLCFRPSAGSNPQQSVVRQSFSVCQLNSATFISLERVPPNSRKWCAPTLTSYLRGGWLTRTTPHCHAVKPFLSHSRGQRFESWSEYANFRFYTVSRDHSRSMLGWSHTTGHRPENFAGSFLDKLELHILACRSLHSRISWVSSHDLPVACGEVLQGKLVLAQCCTHSAHAAETGNQSGAGEKLNVLRPLTRERFGIPYAYKSNVAATALPSKTIPPNSSGGTKSAFRGIVCATGGIACMRVHVFVAGGHGLFTAACSTETRGWHAFRLQRVDNLKRSHATGSCIGLLPPQQRERVGHISRNEQVWTDSESATLSESSSGNSANNIARIRRHDGSTARLARRSDEALGVRVSVARIAPSLLDLGPGLCKGLASCSSRLLMAAPKHPLIPSHYSLFSVVMLRRCYCFDDISFRLSGEIWSGA</sequence>
<keyword evidence="3" id="KW-1185">Reference proteome</keyword>
<name>A0ABQ9G3R4_9NEOP</name>
<evidence type="ECO:0000256" key="1">
    <source>
        <dbReference type="SAM" id="MobiDB-lite"/>
    </source>
</evidence>
<feature type="compositionally biased region" description="Basic and acidic residues" evidence="1">
    <location>
        <begin position="378"/>
        <end position="388"/>
    </location>
</feature>
<dbReference type="Proteomes" id="UP001159363">
    <property type="component" value="Chromosome 16"/>
</dbReference>
<gene>
    <name evidence="2" type="ORF">PR048_033502</name>
</gene>
<evidence type="ECO:0000313" key="2">
    <source>
        <dbReference type="EMBL" id="KAJ8865978.1"/>
    </source>
</evidence>
<evidence type="ECO:0000313" key="3">
    <source>
        <dbReference type="Proteomes" id="UP001159363"/>
    </source>
</evidence>
<comment type="caution">
    <text evidence="2">The sequence shown here is derived from an EMBL/GenBank/DDBJ whole genome shotgun (WGS) entry which is preliminary data.</text>
</comment>
<feature type="compositionally biased region" description="Basic residues" evidence="1">
    <location>
        <begin position="360"/>
        <end position="373"/>
    </location>
</feature>
<feature type="region of interest" description="Disordered" evidence="1">
    <location>
        <begin position="350"/>
        <end position="416"/>
    </location>
</feature>
<organism evidence="2 3">
    <name type="scientific">Dryococelus australis</name>
    <dbReference type="NCBI Taxonomy" id="614101"/>
    <lineage>
        <taxon>Eukaryota</taxon>
        <taxon>Metazoa</taxon>
        <taxon>Ecdysozoa</taxon>
        <taxon>Arthropoda</taxon>
        <taxon>Hexapoda</taxon>
        <taxon>Insecta</taxon>
        <taxon>Pterygota</taxon>
        <taxon>Neoptera</taxon>
        <taxon>Polyneoptera</taxon>
        <taxon>Phasmatodea</taxon>
        <taxon>Verophasmatodea</taxon>
        <taxon>Anareolatae</taxon>
        <taxon>Phasmatidae</taxon>
        <taxon>Eurycanthinae</taxon>
        <taxon>Dryococelus</taxon>
    </lineage>
</organism>